<dbReference type="GO" id="GO:0016410">
    <property type="term" value="F:N-acyltransferase activity"/>
    <property type="evidence" value="ECO:0007669"/>
    <property type="project" value="InterPro"/>
</dbReference>
<dbReference type="eggNOG" id="COG0815">
    <property type="taxonomic scope" value="Bacteria"/>
</dbReference>
<feature type="transmembrane region" description="Helical" evidence="1">
    <location>
        <begin position="151"/>
        <end position="172"/>
    </location>
</feature>
<dbReference type="InterPro" id="IPR004563">
    <property type="entry name" value="Apolipo_AcylTrfase"/>
</dbReference>
<keyword evidence="1" id="KW-1133">Transmembrane helix</keyword>
<dbReference type="GO" id="GO:0016020">
    <property type="term" value="C:membrane"/>
    <property type="evidence" value="ECO:0007669"/>
    <property type="project" value="InterPro"/>
</dbReference>
<evidence type="ECO:0000313" key="3">
    <source>
        <dbReference type="Proteomes" id="UP000007590"/>
    </source>
</evidence>
<keyword evidence="1" id="KW-0472">Membrane</keyword>
<dbReference type="AlphaFoldDB" id="H8KWF0"/>
<protein>
    <recommendedName>
        <fullName evidence="4">Apolipoprotein N-acyltransferase</fullName>
    </recommendedName>
</protein>
<accession>H8KWF0</accession>
<dbReference type="PANTHER" id="PTHR38686">
    <property type="entry name" value="APOLIPOPROTEIN N-ACYLTRANSFERASE"/>
    <property type="match status" value="1"/>
</dbReference>
<feature type="transmembrane region" description="Helical" evidence="1">
    <location>
        <begin position="119"/>
        <end position="139"/>
    </location>
</feature>
<sequence>MVFIPVFFQLLSCVSYWCKLSVFFCQLLLWNICVGYWMISENLFWSTFILFLASLIMLLPFVLTELLRKHMSVIKTLLFFICLWALLETGWISTNVIWSWPVVGNLLGAYPKLIQWYEYTGVVGGTLWIMSINLVLFLIGCQCIKFKRIYVFLGVCLLFIINLPLIISNYLYNKNPVPVGHIKVLFMQPSLNYNQSEKALTNKLIKLIKSRLDSTIDLVVSTETPYVTPVWTNSIDNSYEVATIKSLLKKYPKSTVMWGITINEAAEKTDNANYDSTFKFYYHCYNATSFITNEGIRGYRTKKILVPFSERTPYNLSKYLNQKDLFTINNEKNDLYVSGDLKIFPAICSELLNSFFFLKNSAKSNIITIQASERCFKGSRFAISLYNDMARIRSIENRRYIIKSSNQGIACLITDKGNLIKSLSPYKACTAVAIASLLEKQTFYSKYPLFLSFWLLISIILLLCLQSLKIYLCWK</sequence>
<evidence type="ECO:0000256" key="1">
    <source>
        <dbReference type="SAM" id="Phobius"/>
    </source>
</evidence>
<feature type="transmembrane region" description="Helical" evidence="1">
    <location>
        <begin position="447"/>
        <end position="465"/>
    </location>
</feature>
<dbReference type="PANTHER" id="PTHR38686:SF1">
    <property type="entry name" value="APOLIPOPROTEIN N-ACYLTRANSFERASE"/>
    <property type="match status" value="1"/>
</dbReference>
<keyword evidence="1" id="KW-0812">Transmembrane</keyword>
<dbReference type="Gene3D" id="3.60.110.10">
    <property type="entry name" value="Carbon-nitrogen hydrolase"/>
    <property type="match status" value="1"/>
</dbReference>
<evidence type="ECO:0008006" key="4">
    <source>
        <dbReference type="Google" id="ProtNLM"/>
    </source>
</evidence>
<name>H8KWF0_SOLCM</name>
<gene>
    <name evidence="2" type="ordered locus">Solca_2921</name>
</gene>
<dbReference type="EMBL" id="CP003349">
    <property type="protein sequence ID" value="AFD07942.1"/>
    <property type="molecule type" value="Genomic_DNA"/>
</dbReference>
<dbReference type="GO" id="GO:0042158">
    <property type="term" value="P:lipoprotein biosynthetic process"/>
    <property type="evidence" value="ECO:0007669"/>
    <property type="project" value="InterPro"/>
</dbReference>
<dbReference type="InterPro" id="IPR036526">
    <property type="entry name" value="C-N_Hydrolase_sf"/>
</dbReference>
<keyword evidence="3" id="KW-1185">Reference proteome</keyword>
<dbReference type="KEGG" id="scn:Solca_2921"/>
<dbReference type="Proteomes" id="UP000007590">
    <property type="component" value="Chromosome"/>
</dbReference>
<feature type="transmembrane region" description="Helical" evidence="1">
    <location>
        <begin position="20"/>
        <end position="39"/>
    </location>
</feature>
<proteinExistence type="predicted"/>
<dbReference type="SUPFAM" id="SSF56317">
    <property type="entry name" value="Carbon-nitrogen hydrolase"/>
    <property type="match status" value="1"/>
</dbReference>
<feature type="transmembrane region" description="Helical" evidence="1">
    <location>
        <begin position="76"/>
        <end position="99"/>
    </location>
</feature>
<evidence type="ECO:0000313" key="2">
    <source>
        <dbReference type="EMBL" id="AFD07942.1"/>
    </source>
</evidence>
<dbReference type="HOGENOM" id="CLU_019563_1_2_10"/>
<reference evidence="2" key="1">
    <citation type="submission" date="2012-02" db="EMBL/GenBank/DDBJ databases">
        <title>The complete genome of Solitalea canadensis DSM 3403.</title>
        <authorList>
            <consortium name="US DOE Joint Genome Institute (JGI-PGF)"/>
            <person name="Lucas S."/>
            <person name="Copeland A."/>
            <person name="Lapidus A."/>
            <person name="Glavina del Rio T."/>
            <person name="Dalin E."/>
            <person name="Tice H."/>
            <person name="Bruce D."/>
            <person name="Goodwin L."/>
            <person name="Pitluck S."/>
            <person name="Peters L."/>
            <person name="Ovchinnikova G."/>
            <person name="Lu M."/>
            <person name="Kyrpides N."/>
            <person name="Mavromatis K."/>
            <person name="Ivanova N."/>
            <person name="Brettin T."/>
            <person name="Detter J.C."/>
            <person name="Han C."/>
            <person name="Larimer F."/>
            <person name="Land M."/>
            <person name="Hauser L."/>
            <person name="Markowitz V."/>
            <person name="Cheng J.-F."/>
            <person name="Hugenholtz P."/>
            <person name="Woyke T."/>
            <person name="Wu D."/>
            <person name="Spring S."/>
            <person name="Schroeder M."/>
            <person name="Kopitz M."/>
            <person name="Brambilla E."/>
            <person name="Klenk H.-P."/>
            <person name="Eisen J.A."/>
        </authorList>
    </citation>
    <scope>NUCLEOTIDE SEQUENCE</scope>
    <source>
        <strain evidence="2">DSM 3403</strain>
    </source>
</reference>
<organism evidence="2 3">
    <name type="scientific">Solitalea canadensis (strain ATCC 29591 / DSM 3403 / JCM 21819 / LMG 8368 / NBRC 15130 / NCIMB 12057 / USAM 9D)</name>
    <name type="common">Flexibacter canadensis</name>
    <dbReference type="NCBI Taxonomy" id="929556"/>
    <lineage>
        <taxon>Bacteria</taxon>
        <taxon>Pseudomonadati</taxon>
        <taxon>Bacteroidota</taxon>
        <taxon>Sphingobacteriia</taxon>
        <taxon>Sphingobacteriales</taxon>
        <taxon>Sphingobacteriaceae</taxon>
        <taxon>Solitalea</taxon>
    </lineage>
</organism>
<feature type="transmembrane region" description="Helical" evidence="1">
    <location>
        <begin position="45"/>
        <end position="64"/>
    </location>
</feature>